<dbReference type="InterPro" id="IPR011022">
    <property type="entry name" value="Arrestin_C-like"/>
</dbReference>
<name>A0A9N9WT60_9DIPT</name>
<feature type="region of interest" description="Disordered" evidence="3">
    <location>
        <begin position="408"/>
        <end position="441"/>
    </location>
</feature>
<evidence type="ECO:0000256" key="1">
    <source>
        <dbReference type="ARBA" id="ARBA00005298"/>
    </source>
</evidence>
<feature type="region of interest" description="Disordered" evidence="3">
    <location>
        <begin position="54"/>
        <end position="76"/>
    </location>
</feature>
<dbReference type="PANTHER" id="PTHR11188:SF167">
    <property type="entry name" value="ARRESTIN C-TERMINAL-LIKE DOMAIN-CONTAINING PROTEIN-RELATED"/>
    <property type="match status" value="1"/>
</dbReference>
<dbReference type="Proteomes" id="UP001153620">
    <property type="component" value="Chromosome 2"/>
</dbReference>
<dbReference type="Gene3D" id="2.60.40.640">
    <property type="match status" value="2"/>
</dbReference>
<dbReference type="InterPro" id="IPR014752">
    <property type="entry name" value="Arrestin-like_C"/>
</dbReference>
<dbReference type="Pfam" id="PF02752">
    <property type="entry name" value="Arrestin_C"/>
    <property type="match status" value="1"/>
</dbReference>
<sequence>MVVNCEVKFDNNPNAIFFAGQTLSGVVELTIDKPKKIRGLVLKIEGYAKVEWTESERSNRSTQGQTANSRRKNVTYSGREDYMSSTSYLIGSPEGNQIEIAPGQYRYNFQSVLPPQLPTSCETNHGSIRYLVNVILDRPFKFDLTYKTAFTIIKQLDLNYENPSLTIPLKMDTSKTYCCWFCKTKPLHLSASIPQSGFVPGQMVNVYVEVRNDSRFDVLDVVVALMKVIKYNSQVPKLKTKEETLTETLVRYGEIKKESRKVFNQQLIIPPVPPSNSSYCRLLNVSYEVEVRCNVVKFASDPFIRLPIIVGTVPLNIRQTPVFPTAPQLSTSPMSISGNYEHLVNAFRMAQQQQSQRQNTDELPPPSYAEAVYAEEQGREVELNEIGEHTMGTRPYHPMYPFYNFNNTQPQTSSSQHENGIQTNGLNGPGTVSDSAIVQKY</sequence>
<dbReference type="InterPro" id="IPR050357">
    <property type="entry name" value="Arrestin_domain-protein"/>
</dbReference>
<evidence type="ECO:0000313" key="5">
    <source>
        <dbReference type="EMBL" id="CAG9804950.1"/>
    </source>
</evidence>
<dbReference type="EMBL" id="OU895878">
    <property type="protein sequence ID" value="CAG9804950.1"/>
    <property type="molecule type" value="Genomic_DNA"/>
</dbReference>
<dbReference type="SMART" id="SM01017">
    <property type="entry name" value="Arrestin_C"/>
    <property type="match status" value="1"/>
</dbReference>
<evidence type="ECO:0000313" key="6">
    <source>
        <dbReference type="Proteomes" id="UP001153620"/>
    </source>
</evidence>
<dbReference type="PANTHER" id="PTHR11188">
    <property type="entry name" value="ARRESTIN DOMAIN CONTAINING PROTEIN"/>
    <property type="match status" value="1"/>
</dbReference>
<dbReference type="AlphaFoldDB" id="A0A9N9WT60"/>
<proteinExistence type="inferred from homology"/>
<evidence type="ECO:0000256" key="2">
    <source>
        <dbReference type="ARBA" id="ARBA00022606"/>
    </source>
</evidence>
<dbReference type="InterPro" id="IPR011021">
    <property type="entry name" value="Arrestin-like_N"/>
</dbReference>
<protein>
    <recommendedName>
        <fullName evidence="4">Arrestin C-terminal-like domain-containing protein</fullName>
    </recommendedName>
</protein>
<evidence type="ECO:0000259" key="4">
    <source>
        <dbReference type="SMART" id="SM01017"/>
    </source>
</evidence>
<organism evidence="5 6">
    <name type="scientific">Chironomus riparius</name>
    <dbReference type="NCBI Taxonomy" id="315576"/>
    <lineage>
        <taxon>Eukaryota</taxon>
        <taxon>Metazoa</taxon>
        <taxon>Ecdysozoa</taxon>
        <taxon>Arthropoda</taxon>
        <taxon>Hexapoda</taxon>
        <taxon>Insecta</taxon>
        <taxon>Pterygota</taxon>
        <taxon>Neoptera</taxon>
        <taxon>Endopterygota</taxon>
        <taxon>Diptera</taxon>
        <taxon>Nematocera</taxon>
        <taxon>Chironomoidea</taxon>
        <taxon>Chironomidae</taxon>
        <taxon>Chironominae</taxon>
        <taxon>Chironomus</taxon>
    </lineage>
</organism>
<dbReference type="InterPro" id="IPR014756">
    <property type="entry name" value="Ig_E-set"/>
</dbReference>
<dbReference type="GO" id="GO:0015031">
    <property type="term" value="P:protein transport"/>
    <property type="evidence" value="ECO:0007669"/>
    <property type="project" value="TreeGrafter"/>
</dbReference>
<feature type="domain" description="Arrestin C-terminal-like" evidence="4">
    <location>
        <begin position="183"/>
        <end position="315"/>
    </location>
</feature>
<keyword evidence="6" id="KW-1185">Reference proteome</keyword>
<keyword evidence="2" id="KW-0716">Sensory transduction</keyword>
<accession>A0A9N9WT60</accession>
<dbReference type="GO" id="GO:0005737">
    <property type="term" value="C:cytoplasm"/>
    <property type="evidence" value="ECO:0007669"/>
    <property type="project" value="TreeGrafter"/>
</dbReference>
<dbReference type="SUPFAM" id="SSF81296">
    <property type="entry name" value="E set domains"/>
    <property type="match status" value="2"/>
</dbReference>
<dbReference type="OrthoDB" id="2333384at2759"/>
<reference evidence="5" key="2">
    <citation type="submission" date="2022-10" db="EMBL/GenBank/DDBJ databases">
        <authorList>
            <consortium name="ENA_rothamsted_submissions"/>
            <consortium name="culmorum"/>
            <person name="King R."/>
        </authorList>
    </citation>
    <scope>NUCLEOTIDE SEQUENCE</scope>
</reference>
<dbReference type="Pfam" id="PF00339">
    <property type="entry name" value="Arrestin_N"/>
    <property type="match status" value="1"/>
</dbReference>
<evidence type="ECO:0000256" key="3">
    <source>
        <dbReference type="SAM" id="MobiDB-lite"/>
    </source>
</evidence>
<comment type="similarity">
    <text evidence="1">Belongs to the arrestin family.</text>
</comment>
<reference evidence="5" key="1">
    <citation type="submission" date="2022-01" db="EMBL/GenBank/DDBJ databases">
        <authorList>
            <person name="King R."/>
        </authorList>
    </citation>
    <scope>NUCLEOTIDE SEQUENCE</scope>
</reference>
<gene>
    <name evidence="5" type="ORF">CHIRRI_LOCUS7827</name>
</gene>